<dbReference type="EMBL" id="FIZX01000001">
    <property type="protein sequence ID" value="CZF78844.1"/>
    <property type="molecule type" value="Genomic_DNA"/>
</dbReference>
<feature type="domain" description="PurM-like C-terminal" evidence="3">
    <location>
        <begin position="178"/>
        <end position="320"/>
    </location>
</feature>
<keyword evidence="5" id="KW-1185">Reference proteome</keyword>
<reference evidence="5" key="1">
    <citation type="submission" date="2016-02" db="EMBL/GenBank/DDBJ databases">
        <authorList>
            <person name="Rodrigo-Torres Lidia"/>
            <person name="Arahal R.David."/>
        </authorList>
    </citation>
    <scope>NUCLEOTIDE SEQUENCE [LARGE SCALE GENOMIC DNA]</scope>
    <source>
        <strain evidence="5">CECT 9029</strain>
    </source>
</reference>
<name>A0A128EXF7_9GAMM</name>
<dbReference type="Gene3D" id="3.90.650.10">
    <property type="entry name" value="PurM-like C-terminal domain"/>
    <property type="match status" value="1"/>
</dbReference>
<gene>
    <name evidence="4" type="primary">hypE</name>
    <name evidence="4" type="ORF">GCE9029_01089</name>
</gene>
<dbReference type="PANTHER" id="PTHR30303">
    <property type="entry name" value="HYDROGENASE ISOENZYMES FORMATION PROTEIN HYPE"/>
    <property type="match status" value="1"/>
</dbReference>
<dbReference type="PANTHER" id="PTHR30303:SF0">
    <property type="entry name" value="CARBAMOYL DEHYDRATASE HYPE"/>
    <property type="match status" value="1"/>
</dbReference>
<dbReference type="Gene3D" id="3.30.1330.10">
    <property type="entry name" value="PurM-like, N-terminal domain"/>
    <property type="match status" value="1"/>
</dbReference>
<dbReference type="CDD" id="cd02197">
    <property type="entry name" value="HypE"/>
    <property type="match status" value="1"/>
</dbReference>
<dbReference type="NCBIfam" id="TIGR02124">
    <property type="entry name" value="hypE"/>
    <property type="match status" value="1"/>
</dbReference>
<dbReference type="InterPro" id="IPR011854">
    <property type="entry name" value="HypE"/>
</dbReference>
<dbReference type="InterPro" id="IPR036676">
    <property type="entry name" value="PurM-like_C_sf"/>
</dbReference>
<proteinExistence type="inferred from homology"/>
<evidence type="ECO:0000256" key="1">
    <source>
        <dbReference type="ARBA" id="ARBA00006243"/>
    </source>
</evidence>
<dbReference type="Pfam" id="PF02769">
    <property type="entry name" value="AIRS_C"/>
    <property type="match status" value="1"/>
</dbReference>
<sequence>MALQQQQSQQQEHIERITLAHGSGGIAMRELVEKEIVAAFSNLHLAPLEDQARLDLNVLTQLGDRLAMTTDSFVVDPLEFPGGDIGSLAVNGTVNDLAMSGAKPLYLTCGLIIEEGLPLDTLRRILASMKKAADEAGIAIVSGDTKVVHKGAADKLFINTAGVGVIPQGTDFRVSQAQPGDVVIVNGWVGDHGATVMASRGDLGLEARVQSDCRSLYKEVCTLMEANEVHCLRDATRGGIATVLNEFAESSGVRIILDQSAIPVRDEVRGVCELLGLDPLYLANEGKFLAIVPDNHAEQAVEALRKLPGAERSAIIGRVAPLTDIRPRAGVSMRTSFGSERMIDMLTGDQLPRIC</sequence>
<dbReference type="Proteomes" id="UP000071641">
    <property type="component" value="Unassembled WGS sequence"/>
</dbReference>
<dbReference type="PIRSF" id="PIRSF005644">
    <property type="entry name" value="Hdrgns_mtr_HypE"/>
    <property type="match status" value="1"/>
</dbReference>
<dbReference type="FunFam" id="3.30.1330.10:FF:000015">
    <property type="entry name" value="Hydrogenase expression/formation protein HypE"/>
    <property type="match status" value="1"/>
</dbReference>
<dbReference type="AlphaFoldDB" id="A0A128EXF7"/>
<organism evidence="4 5">
    <name type="scientific">Grimontia celer</name>
    <dbReference type="NCBI Taxonomy" id="1796497"/>
    <lineage>
        <taxon>Bacteria</taxon>
        <taxon>Pseudomonadati</taxon>
        <taxon>Pseudomonadota</taxon>
        <taxon>Gammaproteobacteria</taxon>
        <taxon>Vibrionales</taxon>
        <taxon>Vibrionaceae</taxon>
        <taxon>Grimontia</taxon>
    </lineage>
</organism>
<dbReference type="SUPFAM" id="SSF55326">
    <property type="entry name" value="PurM N-terminal domain-like"/>
    <property type="match status" value="1"/>
</dbReference>
<feature type="domain" description="PurM-like N-terminal" evidence="2">
    <location>
        <begin position="61"/>
        <end position="166"/>
    </location>
</feature>
<evidence type="ECO:0000313" key="4">
    <source>
        <dbReference type="EMBL" id="CZF78844.1"/>
    </source>
</evidence>
<evidence type="ECO:0000259" key="2">
    <source>
        <dbReference type="Pfam" id="PF00586"/>
    </source>
</evidence>
<protein>
    <submittedName>
        <fullName evidence="4">Hydrogenase isoenzymes formation protein HypE</fullName>
    </submittedName>
</protein>
<dbReference type="RefSeq" id="WP_062661493.1">
    <property type="nucleotide sequence ID" value="NZ_FIZX01000001.1"/>
</dbReference>
<comment type="similarity">
    <text evidence="1">Belongs to the HypE family.</text>
</comment>
<dbReference type="GO" id="GO:0051604">
    <property type="term" value="P:protein maturation"/>
    <property type="evidence" value="ECO:0007669"/>
    <property type="project" value="TreeGrafter"/>
</dbReference>
<evidence type="ECO:0000259" key="3">
    <source>
        <dbReference type="Pfam" id="PF02769"/>
    </source>
</evidence>
<accession>A0A128EXF7</accession>
<dbReference type="InterPro" id="IPR010918">
    <property type="entry name" value="PurM-like_C_dom"/>
</dbReference>
<evidence type="ECO:0000313" key="5">
    <source>
        <dbReference type="Proteomes" id="UP000071641"/>
    </source>
</evidence>
<dbReference type="Pfam" id="PF00586">
    <property type="entry name" value="AIRS"/>
    <property type="match status" value="1"/>
</dbReference>
<dbReference type="SUPFAM" id="SSF56042">
    <property type="entry name" value="PurM C-terminal domain-like"/>
    <property type="match status" value="1"/>
</dbReference>
<dbReference type="InterPro" id="IPR036921">
    <property type="entry name" value="PurM-like_N_sf"/>
</dbReference>
<dbReference type="InterPro" id="IPR016188">
    <property type="entry name" value="PurM-like_N"/>
</dbReference>
<dbReference type="STRING" id="1796497.GCE9029_01089"/>
<dbReference type="OrthoDB" id="9801934at2"/>